<dbReference type="CDD" id="cd14982">
    <property type="entry name" value="7tmA_purinoceptor-like"/>
    <property type="match status" value="1"/>
</dbReference>
<feature type="transmembrane region" description="Helical" evidence="10">
    <location>
        <begin position="554"/>
        <end position="577"/>
    </location>
</feature>
<evidence type="ECO:0000256" key="8">
    <source>
        <dbReference type="ARBA" id="ARBA00023180"/>
    </source>
</evidence>
<dbReference type="FunFam" id="1.20.1070.10:FF:000142">
    <property type="entry name" value="G protein-coupled receptor 55"/>
    <property type="match status" value="1"/>
</dbReference>
<dbReference type="PRINTS" id="PR00237">
    <property type="entry name" value="GPCRRHODOPSN"/>
</dbReference>
<evidence type="ECO:0000256" key="6">
    <source>
        <dbReference type="ARBA" id="ARBA00023136"/>
    </source>
</evidence>
<feature type="transmembrane region" description="Helical" evidence="10">
    <location>
        <begin position="222"/>
        <end position="245"/>
    </location>
</feature>
<evidence type="ECO:0000256" key="1">
    <source>
        <dbReference type="ARBA" id="ARBA00004651"/>
    </source>
</evidence>
<feature type="transmembrane region" description="Helical" evidence="10">
    <location>
        <begin position="323"/>
        <end position="344"/>
    </location>
</feature>
<comment type="subcellular location">
    <subcellularLocation>
        <location evidence="1">Cell membrane</location>
        <topology evidence="1">Multi-pass membrane protein</topology>
    </subcellularLocation>
</comment>
<dbReference type="PANTHER" id="PTHR24232">
    <property type="entry name" value="G-PROTEIN COUPLED RECEPTOR"/>
    <property type="match status" value="1"/>
</dbReference>
<dbReference type="AlphaFoldDB" id="A0AA88TIK3"/>
<protein>
    <recommendedName>
        <fullName evidence="11">G-protein coupled receptors family 1 profile domain-containing protein</fullName>
    </recommendedName>
</protein>
<dbReference type="InterPro" id="IPR017452">
    <property type="entry name" value="GPCR_Rhodpsn_7TM"/>
</dbReference>
<feature type="transmembrane region" description="Helical" evidence="10">
    <location>
        <begin position="51"/>
        <end position="70"/>
    </location>
</feature>
<keyword evidence="8" id="KW-0325">Glycoprotein</keyword>
<keyword evidence="13" id="KW-1185">Reference proteome</keyword>
<feature type="transmembrane region" description="Helical" evidence="10">
    <location>
        <begin position="481"/>
        <end position="505"/>
    </location>
</feature>
<keyword evidence="5" id="KW-0297">G-protein coupled receptor</keyword>
<organism evidence="12 13">
    <name type="scientific">Cirrhinus molitorella</name>
    <name type="common">mud carp</name>
    <dbReference type="NCBI Taxonomy" id="172907"/>
    <lineage>
        <taxon>Eukaryota</taxon>
        <taxon>Metazoa</taxon>
        <taxon>Chordata</taxon>
        <taxon>Craniata</taxon>
        <taxon>Vertebrata</taxon>
        <taxon>Euteleostomi</taxon>
        <taxon>Actinopterygii</taxon>
        <taxon>Neopterygii</taxon>
        <taxon>Teleostei</taxon>
        <taxon>Ostariophysi</taxon>
        <taxon>Cypriniformes</taxon>
        <taxon>Cyprinidae</taxon>
        <taxon>Labeoninae</taxon>
        <taxon>Labeonini</taxon>
        <taxon>Cirrhinus</taxon>
    </lineage>
</organism>
<feature type="transmembrane region" description="Helical" evidence="10">
    <location>
        <begin position="174"/>
        <end position="201"/>
    </location>
</feature>
<evidence type="ECO:0000256" key="10">
    <source>
        <dbReference type="SAM" id="Phobius"/>
    </source>
</evidence>
<accession>A0AA88TIK3</accession>
<dbReference type="PRINTS" id="PR01157">
    <property type="entry name" value="P2YPURNOCPTR"/>
</dbReference>
<proteinExistence type="predicted"/>
<evidence type="ECO:0000313" key="12">
    <source>
        <dbReference type="EMBL" id="KAK2880739.1"/>
    </source>
</evidence>
<dbReference type="EMBL" id="JAUYZG010000018">
    <property type="protein sequence ID" value="KAK2880739.1"/>
    <property type="molecule type" value="Genomic_DNA"/>
</dbReference>
<evidence type="ECO:0000256" key="5">
    <source>
        <dbReference type="ARBA" id="ARBA00023040"/>
    </source>
</evidence>
<feature type="transmembrane region" description="Helical" evidence="10">
    <location>
        <begin position="90"/>
        <end position="107"/>
    </location>
</feature>
<evidence type="ECO:0000256" key="3">
    <source>
        <dbReference type="ARBA" id="ARBA00022692"/>
    </source>
</evidence>
<keyword evidence="4 10" id="KW-1133">Transmembrane helix</keyword>
<comment type="caution">
    <text evidence="12">The sequence shown here is derived from an EMBL/GenBank/DDBJ whole genome shotgun (WGS) entry which is preliminary data.</text>
</comment>
<dbReference type="Pfam" id="PF00001">
    <property type="entry name" value="7tm_1"/>
    <property type="match status" value="2"/>
</dbReference>
<gene>
    <name evidence="12" type="ORF">Q8A67_018007</name>
</gene>
<dbReference type="GO" id="GO:0035025">
    <property type="term" value="P:positive regulation of Rho protein signal transduction"/>
    <property type="evidence" value="ECO:0007669"/>
    <property type="project" value="TreeGrafter"/>
</dbReference>
<dbReference type="Gene3D" id="1.20.1070.10">
    <property type="entry name" value="Rhodopsin 7-helix transmembrane proteins"/>
    <property type="match status" value="2"/>
</dbReference>
<evidence type="ECO:0000256" key="4">
    <source>
        <dbReference type="ARBA" id="ARBA00022989"/>
    </source>
</evidence>
<evidence type="ECO:0000256" key="2">
    <source>
        <dbReference type="ARBA" id="ARBA00022475"/>
    </source>
</evidence>
<dbReference type="SUPFAM" id="SSF81321">
    <property type="entry name" value="Family A G protein-coupled receptor-like"/>
    <property type="match status" value="2"/>
</dbReference>
<evidence type="ECO:0000313" key="13">
    <source>
        <dbReference type="Proteomes" id="UP001187343"/>
    </source>
</evidence>
<name>A0AA88TIK3_9TELE</name>
<feature type="domain" description="G-protein coupled receptors family 1 profile" evidence="11">
    <location>
        <begin position="27"/>
        <end position="282"/>
    </location>
</feature>
<keyword evidence="7" id="KW-0675">Receptor</keyword>
<dbReference type="PANTHER" id="PTHR24232:SF51">
    <property type="entry name" value="G-PROTEIN COUPLED RECEPTORS FAMILY 1 PROFILE DOMAIN-CONTAINING PROTEIN"/>
    <property type="match status" value="1"/>
</dbReference>
<sequence>MNSSTSYSCDWLCWVQRCVYVPILVFGFPLILAALWQLLFRVKRWSESMVYLINLIINDSLLMLSLPFKIHAYNKNWTLGPTFCSLLESLLYVNIYGSIMLSVCIAVDRYVALQFPFAARRLRSTRKAWIVCLIVWMMVFGCSFPIYGLHENSQTNETAYCFQTFSNSTWKKSWILVCMETVFCSSAIVMVFCSVRVVQILHNLRERNPGDSKLRNNKSMKIVLSNLVVFLTCFIPYHIAALIYFHAKTHEWCPNTIKHLRYFVHMSICISNVNILADGACYYFILKENLESAQKERRMAIRVRETRIRGSKTLTFEEVHNSVVYGLVLAVGLPLNSLSLWILLRSHGWRSPCAVLMVNLAVSDLLLALSLPLRVYYYATLHWPFGPITCTAAIMLFRINIRTSSIFITLISVDRLIALVFPLRSRSLRTSACAIKCCAVVWILIISLCIPEIIKLHGALKMCSKIPCFEMQSGNSRAVPISQAVFLLILLLVNIVSTVVVIIVLRKRPSAGSSKVNNKMNVILIFVVNMLVFTIFFLPFTLQLLMYNENNGQVIRVLICLASVNCCLDPLIYYFSLDSFWQDSGKRQTDAGTYSLSRSMERSCSREQLG</sequence>
<dbReference type="PROSITE" id="PS50262">
    <property type="entry name" value="G_PROTEIN_RECEP_F1_2"/>
    <property type="match status" value="2"/>
</dbReference>
<dbReference type="CDD" id="cd15165">
    <property type="entry name" value="7tmA_GPR55-like"/>
    <property type="match status" value="1"/>
</dbReference>
<evidence type="ECO:0000259" key="11">
    <source>
        <dbReference type="PROSITE" id="PS50262"/>
    </source>
</evidence>
<dbReference type="GO" id="GO:0004930">
    <property type="term" value="F:G protein-coupled receptor activity"/>
    <property type="evidence" value="ECO:0007669"/>
    <property type="project" value="UniProtKB-KW"/>
</dbReference>
<evidence type="ECO:0000256" key="7">
    <source>
        <dbReference type="ARBA" id="ARBA00023170"/>
    </source>
</evidence>
<feature type="transmembrane region" description="Helical" evidence="10">
    <location>
        <begin position="521"/>
        <end position="542"/>
    </location>
</feature>
<keyword evidence="2" id="KW-1003">Cell membrane</keyword>
<keyword evidence="6 10" id="KW-0472">Membrane</keyword>
<feature type="transmembrane region" description="Helical" evidence="10">
    <location>
        <begin position="128"/>
        <end position="147"/>
    </location>
</feature>
<dbReference type="GO" id="GO:0007200">
    <property type="term" value="P:phospholipase C-activating G protein-coupled receptor signaling pathway"/>
    <property type="evidence" value="ECO:0007669"/>
    <property type="project" value="TreeGrafter"/>
</dbReference>
<feature type="transmembrane region" description="Helical" evidence="10">
    <location>
        <begin position="433"/>
        <end position="454"/>
    </location>
</feature>
<reference evidence="12" key="1">
    <citation type="submission" date="2023-08" db="EMBL/GenBank/DDBJ databases">
        <title>Chromosome-level Genome Assembly of mud carp (Cirrhinus molitorella).</title>
        <authorList>
            <person name="Liu H."/>
        </authorList>
    </citation>
    <scope>NUCLEOTIDE SEQUENCE</scope>
    <source>
        <strain evidence="12">Prfri</strain>
        <tissue evidence="12">Muscle</tissue>
    </source>
</reference>
<dbReference type="GO" id="GO:0005886">
    <property type="term" value="C:plasma membrane"/>
    <property type="evidence" value="ECO:0007669"/>
    <property type="project" value="UniProtKB-SubCell"/>
</dbReference>
<dbReference type="Proteomes" id="UP001187343">
    <property type="component" value="Unassembled WGS sequence"/>
</dbReference>
<dbReference type="InterPro" id="IPR000276">
    <property type="entry name" value="GPCR_Rhodpsn"/>
</dbReference>
<keyword evidence="3 10" id="KW-0812">Transmembrane</keyword>
<evidence type="ECO:0000256" key="9">
    <source>
        <dbReference type="ARBA" id="ARBA00023224"/>
    </source>
</evidence>
<feature type="transmembrane region" description="Helical" evidence="10">
    <location>
        <begin position="20"/>
        <end position="39"/>
    </location>
</feature>
<keyword evidence="9" id="KW-0807">Transducer</keyword>
<feature type="domain" description="G-protein coupled receptors family 1 profile" evidence="11">
    <location>
        <begin position="335"/>
        <end position="573"/>
    </location>
</feature>